<feature type="region of interest" description="Disordered" evidence="10">
    <location>
        <begin position="114"/>
        <end position="140"/>
    </location>
</feature>
<evidence type="ECO:0000256" key="7">
    <source>
        <dbReference type="ARBA" id="ARBA00023010"/>
    </source>
</evidence>
<dbReference type="HAMAP" id="MF_00237">
    <property type="entry name" value="TatB"/>
    <property type="match status" value="1"/>
</dbReference>
<evidence type="ECO:0000256" key="10">
    <source>
        <dbReference type="SAM" id="MobiDB-lite"/>
    </source>
</evidence>
<evidence type="ECO:0000256" key="2">
    <source>
        <dbReference type="ARBA" id="ARBA00022448"/>
    </source>
</evidence>
<keyword evidence="7 9" id="KW-0811">Translocation</keyword>
<comment type="function">
    <text evidence="9">Part of the twin-arginine translocation (Tat) system that transports large folded proteins containing a characteristic twin-arginine motif in their signal peptide across membranes. Together with TatC, TatB is part of a receptor directly interacting with Tat signal peptides. TatB may form an oligomeric binding site that transiently accommodates folded Tat precursor proteins before their translocation.</text>
</comment>
<evidence type="ECO:0000256" key="4">
    <source>
        <dbReference type="ARBA" id="ARBA00022692"/>
    </source>
</evidence>
<keyword evidence="3 9" id="KW-1003">Cell membrane</keyword>
<evidence type="ECO:0000256" key="6">
    <source>
        <dbReference type="ARBA" id="ARBA00022989"/>
    </source>
</evidence>
<evidence type="ECO:0000256" key="5">
    <source>
        <dbReference type="ARBA" id="ARBA00022927"/>
    </source>
</evidence>
<proteinExistence type="inferred from homology"/>
<evidence type="ECO:0000256" key="9">
    <source>
        <dbReference type="HAMAP-Rule" id="MF_00237"/>
    </source>
</evidence>
<keyword evidence="6 9" id="KW-1133">Transmembrane helix</keyword>
<keyword evidence="8 9" id="KW-0472">Membrane</keyword>
<dbReference type="NCBIfam" id="TIGR01410">
    <property type="entry name" value="tatB"/>
    <property type="match status" value="1"/>
</dbReference>
<accession>A0ABT3CM45</accession>
<comment type="caution">
    <text evidence="12">The sequence shown here is derived from an EMBL/GenBank/DDBJ whole genome shotgun (WGS) entry which is preliminary data.</text>
</comment>
<comment type="subunit">
    <text evidence="9">The Tat system comprises two distinct complexes: a TatABC complex, containing multiple copies of TatA, TatB and TatC subunits, and a separate TatA complex, containing only TatA subunits. Substrates initially bind to the TatABC complex, which probably triggers association of the separate TatA complex to form the active translocon.</text>
</comment>
<dbReference type="InterPro" id="IPR018448">
    <property type="entry name" value="TatB"/>
</dbReference>
<keyword evidence="4 9" id="KW-0812">Transmembrane</keyword>
<dbReference type="Gene3D" id="1.20.5.3310">
    <property type="match status" value="1"/>
</dbReference>
<dbReference type="PRINTS" id="PR01506">
    <property type="entry name" value="TATBPROTEIN"/>
</dbReference>
<sequence>MFENLGWGHLLVLGLVGLIVLGPERLPGAIRWAFTATRQTRDYISGVTGQLREDLGPEFEDLTRPIGELQKLRSMTPRELVTRHLLDGDDYWSKSIDTEQVSRQVQAGEVPVQANGISGDLSPARAQPRSGAAPFDWDAT</sequence>
<name>A0ABT3CM45_9MYCO</name>
<evidence type="ECO:0000313" key="13">
    <source>
        <dbReference type="Proteomes" id="UP001526201"/>
    </source>
</evidence>
<dbReference type="Proteomes" id="UP001526201">
    <property type="component" value="Unassembled WGS sequence"/>
</dbReference>
<dbReference type="Pfam" id="PF02416">
    <property type="entry name" value="TatA_B_E"/>
    <property type="match status" value="1"/>
</dbReference>
<keyword evidence="5 9" id="KW-0653">Protein transport</keyword>
<comment type="similarity">
    <text evidence="9">Belongs to the TatB family.</text>
</comment>
<dbReference type="EMBL" id="JACKTY010000051">
    <property type="protein sequence ID" value="MCV7230525.1"/>
    <property type="molecule type" value="Genomic_DNA"/>
</dbReference>
<evidence type="ECO:0000256" key="3">
    <source>
        <dbReference type="ARBA" id="ARBA00022475"/>
    </source>
</evidence>
<evidence type="ECO:0000313" key="12">
    <source>
        <dbReference type="EMBL" id="MCV7230525.1"/>
    </source>
</evidence>
<keyword evidence="2 9" id="KW-0813">Transport</keyword>
<comment type="subcellular location">
    <subcellularLocation>
        <location evidence="9">Cell membrane</location>
        <topology evidence="9">Single-pass membrane protein</topology>
    </subcellularLocation>
    <subcellularLocation>
        <location evidence="1">Membrane</location>
        <topology evidence="1">Single-pass membrane protein</topology>
    </subcellularLocation>
</comment>
<evidence type="ECO:0000256" key="1">
    <source>
        <dbReference type="ARBA" id="ARBA00004167"/>
    </source>
</evidence>
<gene>
    <name evidence="9 12" type="primary">tatB</name>
    <name evidence="12" type="ORF">H7J73_31415</name>
</gene>
<feature type="transmembrane region" description="Helical" evidence="11">
    <location>
        <begin position="6"/>
        <end position="22"/>
    </location>
</feature>
<protein>
    <recommendedName>
        <fullName evidence="9">Sec-independent protein translocase protein TatB</fullName>
    </recommendedName>
</protein>
<reference evidence="12 13" key="1">
    <citation type="journal article" date="2022" name="BMC Genomics">
        <title>Comparative genome analysis of mycobacteria focusing on tRNA and non-coding RNA.</title>
        <authorList>
            <person name="Behra P.R.K."/>
            <person name="Pettersson B.M.F."/>
            <person name="Ramesh M."/>
            <person name="Das S."/>
            <person name="Dasgupta S."/>
            <person name="Kirsebom L.A."/>
        </authorList>
    </citation>
    <scope>NUCLEOTIDE SEQUENCE [LARGE SCALE GENOMIC DNA]</scope>
    <source>
        <strain evidence="12 13">DSM 44078</strain>
    </source>
</reference>
<keyword evidence="13" id="KW-1185">Reference proteome</keyword>
<evidence type="ECO:0000256" key="8">
    <source>
        <dbReference type="ARBA" id="ARBA00023136"/>
    </source>
</evidence>
<organism evidence="12 13">
    <name type="scientific">Mycolicibacterium komossense</name>
    <dbReference type="NCBI Taxonomy" id="1779"/>
    <lineage>
        <taxon>Bacteria</taxon>
        <taxon>Bacillati</taxon>
        <taxon>Actinomycetota</taxon>
        <taxon>Actinomycetes</taxon>
        <taxon>Mycobacteriales</taxon>
        <taxon>Mycobacteriaceae</taxon>
        <taxon>Mycolicibacterium</taxon>
    </lineage>
</organism>
<dbReference type="RefSeq" id="WP_264071817.1">
    <property type="nucleotide sequence ID" value="NZ_JACKTY010000051.1"/>
</dbReference>
<evidence type="ECO:0000256" key="11">
    <source>
        <dbReference type="SAM" id="Phobius"/>
    </source>
</evidence>
<dbReference type="InterPro" id="IPR003369">
    <property type="entry name" value="TatA/B/E"/>
</dbReference>